<dbReference type="PRINTS" id="PR00081">
    <property type="entry name" value="GDHRDH"/>
</dbReference>
<evidence type="ECO:0000256" key="3">
    <source>
        <dbReference type="RuleBase" id="RU000363"/>
    </source>
</evidence>
<keyword evidence="2" id="KW-0560">Oxidoreductase</keyword>
<keyword evidence="5" id="KW-1185">Reference proteome</keyword>
<dbReference type="GO" id="GO:0016491">
    <property type="term" value="F:oxidoreductase activity"/>
    <property type="evidence" value="ECO:0007669"/>
    <property type="project" value="UniProtKB-KW"/>
</dbReference>
<evidence type="ECO:0000256" key="2">
    <source>
        <dbReference type="ARBA" id="ARBA00023002"/>
    </source>
</evidence>
<proteinExistence type="inferred from homology"/>
<dbReference type="PROSITE" id="PS00061">
    <property type="entry name" value="ADH_SHORT"/>
    <property type="match status" value="1"/>
</dbReference>
<sequence length="260" mass="27291">MDTGLNGRRVLVTGASGGIGRAITAAFLAEGASVAVHARTEEKSVAVAEAMGAGCVPVFGDLGQAESATRIAEMTKARLGGLDILINNAGIYETAPIGKVTEADWDRTFAVNTKAPFLLTQACLPMMEGEGSRERSVLFISSTSDKDAAADHTAYNASKHAVRGLARCLAVELAPLGIRVNCVAPGWVDTPMADRWRTQYAAETQVDADIATDQMRAGSMLGEILPPEAVADMVVFLSSDRGRHITAQSVSVCNGTTHWG</sequence>
<dbReference type="EMBL" id="JABBNT010000002">
    <property type="protein sequence ID" value="NMM44178.1"/>
    <property type="molecule type" value="Genomic_DNA"/>
</dbReference>
<evidence type="ECO:0000313" key="5">
    <source>
        <dbReference type="Proteomes" id="UP000539372"/>
    </source>
</evidence>
<dbReference type="InterPro" id="IPR002347">
    <property type="entry name" value="SDR_fam"/>
</dbReference>
<dbReference type="FunFam" id="3.40.50.720:FF:000084">
    <property type="entry name" value="Short-chain dehydrogenase reductase"/>
    <property type="match status" value="1"/>
</dbReference>
<dbReference type="Pfam" id="PF00106">
    <property type="entry name" value="adh_short"/>
    <property type="match status" value="1"/>
</dbReference>
<dbReference type="PANTHER" id="PTHR43639:SF1">
    <property type="entry name" value="SHORT-CHAIN DEHYDROGENASE_REDUCTASE FAMILY PROTEIN"/>
    <property type="match status" value="1"/>
</dbReference>
<dbReference type="RefSeq" id="WP_169624479.1">
    <property type="nucleotide sequence ID" value="NZ_JABBNT010000002.1"/>
</dbReference>
<comment type="similarity">
    <text evidence="1 3">Belongs to the short-chain dehydrogenases/reductases (SDR) family.</text>
</comment>
<dbReference type="InterPro" id="IPR036291">
    <property type="entry name" value="NAD(P)-bd_dom_sf"/>
</dbReference>
<organism evidence="4 5">
    <name type="scientific">Pacificispira spongiicola</name>
    <dbReference type="NCBI Taxonomy" id="2729598"/>
    <lineage>
        <taxon>Bacteria</taxon>
        <taxon>Pseudomonadati</taxon>
        <taxon>Pseudomonadota</taxon>
        <taxon>Alphaproteobacteria</taxon>
        <taxon>Rhodospirillales</taxon>
        <taxon>Rhodospirillaceae</taxon>
        <taxon>Pacificispira</taxon>
    </lineage>
</organism>
<name>A0A7Y0DZ65_9PROT</name>
<reference evidence="4 5" key="1">
    <citation type="submission" date="2020-04" db="EMBL/GenBank/DDBJ databases">
        <title>Rhodospirillaceae bacterium KN72 isolated from deep sea.</title>
        <authorList>
            <person name="Zhang D.-C."/>
        </authorList>
    </citation>
    <scope>NUCLEOTIDE SEQUENCE [LARGE SCALE GENOMIC DNA]</scope>
    <source>
        <strain evidence="4 5">KN72</strain>
    </source>
</reference>
<dbReference type="AlphaFoldDB" id="A0A7Y0DZ65"/>
<protein>
    <submittedName>
        <fullName evidence="4">SDR family oxidoreductase</fullName>
    </submittedName>
</protein>
<evidence type="ECO:0000313" key="4">
    <source>
        <dbReference type="EMBL" id="NMM44178.1"/>
    </source>
</evidence>
<dbReference type="PANTHER" id="PTHR43639">
    <property type="entry name" value="OXIDOREDUCTASE, SHORT-CHAIN DEHYDROGENASE/REDUCTASE FAMILY (AFU_ORTHOLOGUE AFUA_5G02870)"/>
    <property type="match status" value="1"/>
</dbReference>
<gene>
    <name evidence="4" type="ORF">HH303_06800</name>
</gene>
<dbReference type="CDD" id="cd05233">
    <property type="entry name" value="SDR_c"/>
    <property type="match status" value="1"/>
</dbReference>
<dbReference type="SUPFAM" id="SSF51735">
    <property type="entry name" value="NAD(P)-binding Rossmann-fold domains"/>
    <property type="match status" value="1"/>
</dbReference>
<dbReference type="Gene3D" id="3.40.50.720">
    <property type="entry name" value="NAD(P)-binding Rossmann-like Domain"/>
    <property type="match status" value="1"/>
</dbReference>
<dbReference type="Proteomes" id="UP000539372">
    <property type="component" value="Unassembled WGS sequence"/>
</dbReference>
<dbReference type="PRINTS" id="PR00080">
    <property type="entry name" value="SDRFAMILY"/>
</dbReference>
<comment type="caution">
    <text evidence="4">The sequence shown here is derived from an EMBL/GenBank/DDBJ whole genome shotgun (WGS) entry which is preliminary data.</text>
</comment>
<dbReference type="InterPro" id="IPR020904">
    <property type="entry name" value="Sc_DH/Rdtase_CS"/>
</dbReference>
<evidence type="ECO:0000256" key="1">
    <source>
        <dbReference type="ARBA" id="ARBA00006484"/>
    </source>
</evidence>
<accession>A0A7Y0DZ65</accession>